<reference evidence="2 3" key="1">
    <citation type="submission" date="2024-03" db="EMBL/GenBank/DDBJ databases">
        <title>Complete genome sequence of the green alga Chloropicon roscoffensis RCC1871.</title>
        <authorList>
            <person name="Lemieux C."/>
            <person name="Pombert J.-F."/>
            <person name="Otis C."/>
            <person name="Turmel M."/>
        </authorList>
    </citation>
    <scope>NUCLEOTIDE SEQUENCE [LARGE SCALE GENOMIC DNA]</scope>
    <source>
        <strain evidence="2 3">RCC1871</strain>
    </source>
</reference>
<evidence type="ECO:0000313" key="3">
    <source>
        <dbReference type="Proteomes" id="UP001472866"/>
    </source>
</evidence>
<sequence>MVWSILRSCVDYFTAANDAAVKIVEGAGLRMSLARFVTGIVAMVPLNLVAGSIPKGKARHLFGACSTLSLLAFAYGRDVEQFVYAGALVYLFMRFFPKKCGYLTWGTIFSYQIYLHYERASEAAWNAGDIDFTGERRQTPTNDPSPPPGPLDLSPA</sequence>
<proteinExistence type="predicted"/>
<keyword evidence="3" id="KW-1185">Reference proteome</keyword>
<gene>
    <name evidence="2" type="ORF">HKI87_15g81250</name>
</gene>
<dbReference type="AlphaFoldDB" id="A0AAX4PKJ9"/>
<accession>A0AAX4PKJ9</accession>
<evidence type="ECO:0000256" key="1">
    <source>
        <dbReference type="SAM" id="MobiDB-lite"/>
    </source>
</evidence>
<organism evidence="2 3">
    <name type="scientific">Chloropicon roscoffensis</name>
    <dbReference type="NCBI Taxonomy" id="1461544"/>
    <lineage>
        <taxon>Eukaryota</taxon>
        <taxon>Viridiplantae</taxon>
        <taxon>Chlorophyta</taxon>
        <taxon>Chloropicophyceae</taxon>
        <taxon>Chloropicales</taxon>
        <taxon>Chloropicaceae</taxon>
        <taxon>Chloropicon</taxon>
    </lineage>
</organism>
<dbReference type="EMBL" id="CP151515">
    <property type="protein sequence ID" value="WZN66558.1"/>
    <property type="molecule type" value="Genomic_DNA"/>
</dbReference>
<feature type="region of interest" description="Disordered" evidence="1">
    <location>
        <begin position="133"/>
        <end position="156"/>
    </location>
</feature>
<name>A0AAX4PKJ9_9CHLO</name>
<dbReference type="Proteomes" id="UP001472866">
    <property type="component" value="Chromosome 15"/>
</dbReference>
<protein>
    <submittedName>
        <fullName evidence="2">Uncharacterized protein</fullName>
    </submittedName>
</protein>
<evidence type="ECO:0000313" key="2">
    <source>
        <dbReference type="EMBL" id="WZN66558.1"/>
    </source>
</evidence>